<comment type="similarity">
    <text evidence="1">Belongs to the UPF0612 family.</text>
</comment>
<accession>A0A1E3NE94</accession>
<dbReference type="Pfam" id="PF08593">
    <property type="entry name" value="Mug135_C"/>
    <property type="match status" value="1"/>
</dbReference>
<dbReference type="RefSeq" id="XP_019015568.1">
    <property type="nucleotide sequence ID" value="XM_019160094.1"/>
</dbReference>
<dbReference type="AlphaFoldDB" id="A0A1E3NE94"/>
<dbReference type="Proteomes" id="UP000094455">
    <property type="component" value="Unassembled WGS sequence"/>
</dbReference>
<evidence type="ECO:0000256" key="1">
    <source>
        <dbReference type="ARBA" id="ARBA00005788"/>
    </source>
</evidence>
<organism evidence="3 4">
    <name type="scientific">Pichia membranifaciens NRRL Y-2026</name>
    <dbReference type="NCBI Taxonomy" id="763406"/>
    <lineage>
        <taxon>Eukaryota</taxon>
        <taxon>Fungi</taxon>
        <taxon>Dikarya</taxon>
        <taxon>Ascomycota</taxon>
        <taxon>Saccharomycotina</taxon>
        <taxon>Pichiomycetes</taxon>
        <taxon>Pichiales</taxon>
        <taxon>Pichiaceae</taxon>
        <taxon>Pichia</taxon>
    </lineage>
</organism>
<dbReference type="InterPro" id="IPR013902">
    <property type="entry name" value="Mug135-like_C"/>
</dbReference>
<dbReference type="EMBL" id="KV454007">
    <property type="protein sequence ID" value="ODQ44455.1"/>
    <property type="molecule type" value="Genomic_DNA"/>
</dbReference>
<keyword evidence="4" id="KW-1185">Reference proteome</keyword>
<protein>
    <recommendedName>
        <fullName evidence="2">Mug135-like C-terminal domain-containing protein</fullName>
    </recommendedName>
</protein>
<evidence type="ECO:0000313" key="3">
    <source>
        <dbReference type="EMBL" id="ODQ44455.1"/>
    </source>
</evidence>
<gene>
    <name evidence="3" type="ORF">PICMEDRAFT_13652</name>
</gene>
<reference evidence="3 4" key="1">
    <citation type="journal article" date="2016" name="Proc. Natl. Acad. Sci. U.S.A.">
        <title>Comparative genomics of biotechnologically important yeasts.</title>
        <authorList>
            <person name="Riley R."/>
            <person name="Haridas S."/>
            <person name="Wolfe K.H."/>
            <person name="Lopes M.R."/>
            <person name="Hittinger C.T."/>
            <person name="Goeker M."/>
            <person name="Salamov A.A."/>
            <person name="Wisecaver J.H."/>
            <person name="Long T.M."/>
            <person name="Calvey C.H."/>
            <person name="Aerts A.L."/>
            <person name="Barry K.W."/>
            <person name="Choi C."/>
            <person name="Clum A."/>
            <person name="Coughlan A.Y."/>
            <person name="Deshpande S."/>
            <person name="Douglass A.P."/>
            <person name="Hanson S.J."/>
            <person name="Klenk H.-P."/>
            <person name="LaButti K.M."/>
            <person name="Lapidus A."/>
            <person name="Lindquist E.A."/>
            <person name="Lipzen A.M."/>
            <person name="Meier-Kolthoff J.P."/>
            <person name="Ohm R.A."/>
            <person name="Otillar R.P."/>
            <person name="Pangilinan J.L."/>
            <person name="Peng Y."/>
            <person name="Rokas A."/>
            <person name="Rosa C.A."/>
            <person name="Scheuner C."/>
            <person name="Sibirny A.A."/>
            <person name="Slot J.C."/>
            <person name="Stielow J.B."/>
            <person name="Sun H."/>
            <person name="Kurtzman C.P."/>
            <person name="Blackwell M."/>
            <person name="Grigoriev I.V."/>
            <person name="Jeffries T.W."/>
        </authorList>
    </citation>
    <scope>NUCLEOTIDE SEQUENCE [LARGE SCALE GENOMIC DNA]</scope>
    <source>
        <strain evidence="3 4">NRRL Y-2026</strain>
    </source>
</reference>
<evidence type="ECO:0000259" key="2">
    <source>
        <dbReference type="Pfam" id="PF08593"/>
    </source>
</evidence>
<dbReference type="GeneID" id="30176781"/>
<sequence length="160" mass="18450">MTQDRPINEYENLPVNSPLINLGFHMQRFKREMVLSGEVPEWVLDNLNELLDIVLDSCTKLELKFEYKFSRVSNVLNRITGMDGFIVPFLDGTLPPACCEFKSAEEIDGISRHNMIMCLNGYDIEFDEEETPSLLKSKLRDALGLIGAIDYVYEYSDNWE</sequence>
<proteinExistence type="inferred from homology"/>
<evidence type="ECO:0000313" key="4">
    <source>
        <dbReference type="Proteomes" id="UP000094455"/>
    </source>
</evidence>
<feature type="domain" description="Mug135-like C-terminal" evidence="2">
    <location>
        <begin position="79"/>
        <end position="145"/>
    </location>
</feature>
<dbReference type="OrthoDB" id="5297016at2759"/>
<name>A0A1E3NE94_9ASCO</name>